<comment type="subcellular location">
    <subcellularLocation>
        <location evidence="1">Nucleus</location>
    </subcellularLocation>
</comment>
<dbReference type="GO" id="GO:0005634">
    <property type="term" value="C:nucleus"/>
    <property type="evidence" value="ECO:0007669"/>
    <property type="project" value="UniProtKB-SubCell"/>
</dbReference>
<evidence type="ECO:0000313" key="5">
    <source>
        <dbReference type="EMBL" id="KAK6625992.1"/>
    </source>
</evidence>
<dbReference type="PANTHER" id="PTHR45781">
    <property type="entry name" value="AGAP000281-PA"/>
    <property type="match status" value="1"/>
</dbReference>
<dbReference type="PANTHER" id="PTHR45781:SF1">
    <property type="entry name" value="HMG BOX DOMAIN-CONTAINING PROTEIN"/>
    <property type="match status" value="1"/>
</dbReference>
<keyword evidence="2" id="KW-0238">DNA-binding</keyword>
<feature type="region of interest" description="Disordered" evidence="4">
    <location>
        <begin position="94"/>
        <end position="153"/>
    </location>
</feature>
<evidence type="ECO:0000313" key="6">
    <source>
        <dbReference type="Proteomes" id="UP001372834"/>
    </source>
</evidence>
<accession>A0AAN8S5D0</accession>
<evidence type="ECO:0000256" key="1">
    <source>
        <dbReference type="ARBA" id="ARBA00004123"/>
    </source>
</evidence>
<comment type="caution">
    <text evidence="5">The sequence shown here is derived from an EMBL/GenBank/DDBJ whole genome shotgun (WGS) entry which is preliminary data.</text>
</comment>
<feature type="compositionally biased region" description="Low complexity" evidence="4">
    <location>
        <begin position="100"/>
        <end position="124"/>
    </location>
</feature>
<gene>
    <name evidence="5" type="ORF">RUM43_006293</name>
</gene>
<proteinExistence type="predicted"/>
<dbReference type="Proteomes" id="UP001372834">
    <property type="component" value="Unassembled WGS sequence"/>
</dbReference>
<dbReference type="GO" id="GO:0006357">
    <property type="term" value="P:regulation of transcription by RNA polymerase II"/>
    <property type="evidence" value="ECO:0007669"/>
    <property type="project" value="TreeGrafter"/>
</dbReference>
<dbReference type="InterPro" id="IPR051365">
    <property type="entry name" value="TOX_HMG-box_domain"/>
</dbReference>
<evidence type="ECO:0000256" key="4">
    <source>
        <dbReference type="SAM" id="MobiDB-lite"/>
    </source>
</evidence>
<evidence type="ECO:0000256" key="2">
    <source>
        <dbReference type="ARBA" id="ARBA00023125"/>
    </source>
</evidence>
<sequence length="326" mass="35960">MGVYKKKTEAAKKDYLKALAIYRASIVSKGASEGEGMYGQYGGYGGGYSGYSPPAGMPSPTNPPHIPQQQHMQPQQQQMTTMAKKSPLLTNMMNERGQNGPSPQQGMMGSPMGSPMGHMGPQPHLQNQNSGYMQQMTPSSSMQQQQQQQQQQHGNINLNASNGEEVNGPGAGGLGVDGGVTGNHCIRHGCTNPAITSTEWEDEYCSNECVVGHCSFGTLPVQVRRGGHLVSRTLERIDRFNRSIENIPVRLHEKPGLGFELLLKLKGNEDGEKEVLRRQRMPKNREDFFGDHRVRLRKHKQIEPQVPASKVPAVDGYLRFPRDRVA</sequence>
<keyword evidence="3" id="KW-0539">Nucleus</keyword>
<dbReference type="GO" id="GO:0031490">
    <property type="term" value="F:chromatin DNA binding"/>
    <property type="evidence" value="ECO:0007669"/>
    <property type="project" value="TreeGrafter"/>
</dbReference>
<reference evidence="5 6" key="1">
    <citation type="submission" date="2023-10" db="EMBL/GenBank/DDBJ databases">
        <title>Genomes of two closely related lineages of the louse Polyplax serrata with different host specificities.</title>
        <authorList>
            <person name="Martinu J."/>
            <person name="Tarabai H."/>
            <person name="Stefka J."/>
            <person name="Hypsa V."/>
        </authorList>
    </citation>
    <scope>NUCLEOTIDE SEQUENCE [LARGE SCALE GENOMIC DNA]</scope>
    <source>
        <strain evidence="5">HR10_N</strain>
    </source>
</reference>
<dbReference type="AlphaFoldDB" id="A0AAN8S5D0"/>
<evidence type="ECO:0000256" key="3">
    <source>
        <dbReference type="ARBA" id="ARBA00023242"/>
    </source>
</evidence>
<protein>
    <submittedName>
        <fullName evidence="5">Uncharacterized protein</fullName>
    </submittedName>
</protein>
<organism evidence="5 6">
    <name type="scientific">Polyplax serrata</name>
    <name type="common">Common mouse louse</name>
    <dbReference type="NCBI Taxonomy" id="468196"/>
    <lineage>
        <taxon>Eukaryota</taxon>
        <taxon>Metazoa</taxon>
        <taxon>Ecdysozoa</taxon>
        <taxon>Arthropoda</taxon>
        <taxon>Hexapoda</taxon>
        <taxon>Insecta</taxon>
        <taxon>Pterygota</taxon>
        <taxon>Neoptera</taxon>
        <taxon>Paraneoptera</taxon>
        <taxon>Psocodea</taxon>
        <taxon>Troctomorpha</taxon>
        <taxon>Phthiraptera</taxon>
        <taxon>Anoplura</taxon>
        <taxon>Polyplacidae</taxon>
        <taxon>Polyplax</taxon>
    </lineage>
</organism>
<name>A0AAN8S5D0_POLSC</name>
<feature type="compositionally biased region" description="Low complexity" evidence="4">
    <location>
        <begin position="133"/>
        <end position="152"/>
    </location>
</feature>
<dbReference type="EMBL" id="JAWJWE010000037">
    <property type="protein sequence ID" value="KAK6625992.1"/>
    <property type="molecule type" value="Genomic_DNA"/>
</dbReference>